<dbReference type="PANTHER" id="PTHR30471:SF3">
    <property type="entry name" value="UPF0758 PROTEIN YEES-RELATED"/>
    <property type="match status" value="1"/>
</dbReference>
<evidence type="ECO:0000256" key="6">
    <source>
        <dbReference type="RuleBase" id="RU003797"/>
    </source>
</evidence>
<keyword evidence="1" id="KW-0645">Protease</keyword>
<accession>A0A328AIE6</accession>
<evidence type="ECO:0000256" key="3">
    <source>
        <dbReference type="ARBA" id="ARBA00022801"/>
    </source>
</evidence>
<dbReference type="PROSITE" id="PS50249">
    <property type="entry name" value="MPN"/>
    <property type="match status" value="1"/>
</dbReference>
<proteinExistence type="inferred from homology"/>
<dbReference type="NCBIfam" id="TIGR00608">
    <property type="entry name" value="radc"/>
    <property type="match status" value="1"/>
</dbReference>
<comment type="similarity">
    <text evidence="6">Belongs to the UPF0758 family.</text>
</comment>
<keyword evidence="4" id="KW-0862">Zinc</keyword>
<evidence type="ECO:0000313" key="10">
    <source>
        <dbReference type="Proteomes" id="UP000249725"/>
    </source>
</evidence>
<sequence>MGRGAGQQDGRRRKGSGGRPRRGVGNLKEGAMGAAYRNPLREGEALADIRRRAQAAGPEALDARECLALALRRATGVQAGPLAAALLQRFGSLPEALGAPPSRLAEVAPAPAALEIAVWRELFRKSHEAELRARPVLSSGAVLQDYVRAVLAAETRQQCRALFLDARNRLVRDERLTCGSVDHAPVYPREILRRALELDAAALILVQNRPAGQVEPTSEMVADTRSLVDAGAVLRIAVHDHLLVADGRVVSLRARGLL</sequence>
<evidence type="ECO:0000313" key="9">
    <source>
        <dbReference type="EMBL" id="RAK52618.1"/>
    </source>
</evidence>
<evidence type="ECO:0000256" key="2">
    <source>
        <dbReference type="ARBA" id="ARBA00022723"/>
    </source>
</evidence>
<dbReference type="Pfam" id="PF04002">
    <property type="entry name" value="RadC"/>
    <property type="match status" value="1"/>
</dbReference>
<dbReference type="Gene3D" id="3.40.140.10">
    <property type="entry name" value="Cytidine Deaminase, domain 2"/>
    <property type="match status" value="1"/>
</dbReference>
<gene>
    <name evidence="9" type="ORF">DJ018_10465</name>
</gene>
<dbReference type="GO" id="GO:0046872">
    <property type="term" value="F:metal ion binding"/>
    <property type="evidence" value="ECO:0007669"/>
    <property type="project" value="UniProtKB-KW"/>
</dbReference>
<dbReference type="GO" id="GO:0008237">
    <property type="term" value="F:metallopeptidase activity"/>
    <property type="evidence" value="ECO:0007669"/>
    <property type="project" value="UniProtKB-KW"/>
</dbReference>
<evidence type="ECO:0000256" key="4">
    <source>
        <dbReference type="ARBA" id="ARBA00022833"/>
    </source>
</evidence>
<dbReference type="GO" id="GO:0006508">
    <property type="term" value="P:proteolysis"/>
    <property type="evidence" value="ECO:0007669"/>
    <property type="project" value="UniProtKB-KW"/>
</dbReference>
<dbReference type="InterPro" id="IPR037518">
    <property type="entry name" value="MPN"/>
</dbReference>
<name>A0A328AIE6_9CAUL</name>
<keyword evidence="5" id="KW-0482">Metalloprotease</keyword>
<feature type="domain" description="MPN" evidence="8">
    <location>
        <begin position="136"/>
        <end position="258"/>
    </location>
</feature>
<dbReference type="EMBL" id="QFYR01000002">
    <property type="protein sequence ID" value="RAK52618.1"/>
    <property type="molecule type" value="Genomic_DNA"/>
</dbReference>
<organism evidence="9 10">
    <name type="scientific">Phenylobacterium deserti</name>
    <dbReference type="NCBI Taxonomy" id="1914756"/>
    <lineage>
        <taxon>Bacteria</taxon>
        <taxon>Pseudomonadati</taxon>
        <taxon>Pseudomonadota</taxon>
        <taxon>Alphaproteobacteria</taxon>
        <taxon>Caulobacterales</taxon>
        <taxon>Caulobacteraceae</taxon>
        <taxon>Phenylobacterium</taxon>
    </lineage>
</organism>
<dbReference type="Proteomes" id="UP000249725">
    <property type="component" value="Unassembled WGS sequence"/>
</dbReference>
<feature type="compositionally biased region" description="Basic residues" evidence="7">
    <location>
        <begin position="11"/>
        <end position="22"/>
    </location>
</feature>
<protein>
    <recommendedName>
        <fullName evidence="8">MPN domain-containing protein</fullName>
    </recommendedName>
</protein>
<dbReference type="OrthoDB" id="9804482at2"/>
<feature type="region of interest" description="Disordered" evidence="7">
    <location>
        <begin position="1"/>
        <end position="31"/>
    </location>
</feature>
<reference evidence="10" key="1">
    <citation type="submission" date="2018-05" db="EMBL/GenBank/DDBJ databases">
        <authorList>
            <person name="Li X."/>
        </authorList>
    </citation>
    <scope>NUCLEOTIDE SEQUENCE [LARGE SCALE GENOMIC DNA]</scope>
    <source>
        <strain evidence="10">YIM 73061</strain>
    </source>
</reference>
<dbReference type="InterPro" id="IPR001405">
    <property type="entry name" value="UPF0758"/>
</dbReference>
<keyword evidence="3" id="KW-0378">Hydrolase</keyword>
<dbReference type="CDD" id="cd08071">
    <property type="entry name" value="MPN_DUF2466"/>
    <property type="match status" value="1"/>
</dbReference>
<evidence type="ECO:0000256" key="7">
    <source>
        <dbReference type="SAM" id="MobiDB-lite"/>
    </source>
</evidence>
<comment type="caution">
    <text evidence="9">The sequence shown here is derived from an EMBL/GenBank/DDBJ whole genome shotgun (WGS) entry which is preliminary data.</text>
</comment>
<evidence type="ECO:0000259" key="8">
    <source>
        <dbReference type="PROSITE" id="PS50249"/>
    </source>
</evidence>
<keyword evidence="10" id="KW-1185">Reference proteome</keyword>
<keyword evidence="2" id="KW-0479">Metal-binding</keyword>
<evidence type="ECO:0000256" key="5">
    <source>
        <dbReference type="ARBA" id="ARBA00023049"/>
    </source>
</evidence>
<evidence type="ECO:0000256" key="1">
    <source>
        <dbReference type="ARBA" id="ARBA00022670"/>
    </source>
</evidence>
<dbReference type="PANTHER" id="PTHR30471">
    <property type="entry name" value="DNA REPAIR PROTEIN RADC"/>
    <property type="match status" value="1"/>
</dbReference>
<dbReference type="AlphaFoldDB" id="A0A328AIE6"/>
<dbReference type="InterPro" id="IPR025657">
    <property type="entry name" value="RadC_JAB"/>
</dbReference>